<evidence type="ECO:0000256" key="1">
    <source>
        <dbReference type="SAM" id="MobiDB-lite"/>
    </source>
</evidence>
<dbReference type="Proteomes" id="UP000664940">
    <property type="component" value="Unassembled WGS sequence"/>
</dbReference>
<sequence length="135" mass="14038">MAEVAAAAGQGAAVVVVARRSLCRQRRRYQTLPCSERLREDSVAKPGRSRRNQYARRGAFASHTLHFIAGATCETQATNHGPGSPPSGDERGRKSASGGRHSAAAAAGVNRLMNGGALLCGGGGEKPKELRVDSG</sequence>
<evidence type="ECO:0000313" key="2">
    <source>
        <dbReference type="EMBL" id="KAF6114576.1"/>
    </source>
</evidence>
<gene>
    <name evidence="2" type="ORF">HJG60_010541</name>
</gene>
<feature type="compositionally biased region" description="Low complexity" evidence="1">
    <location>
        <begin position="95"/>
        <end position="108"/>
    </location>
</feature>
<name>A0A834EF53_9CHIR</name>
<proteinExistence type="predicted"/>
<accession>A0A834EF53</accession>
<dbReference type="EMBL" id="JABVXQ010000004">
    <property type="protein sequence ID" value="KAF6114576.1"/>
    <property type="molecule type" value="Genomic_DNA"/>
</dbReference>
<organism evidence="2 3">
    <name type="scientific">Phyllostomus discolor</name>
    <name type="common">pale spear-nosed bat</name>
    <dbReference type="NCBI Taxonomy" id="89673"/>
    <lineage>
        <taxon>Eukaryota</taxon>
        <taxon>Metazoa</taxon>
        <taxon>Chordata</taxon>
        <taxon>Craniata</taxon>
        <taxon>Vertebrata</taxon>
        <taxon>Euteleostomi</taxon>
        <taxon>Mammalia</taxon>
        <taxon>Eutheria</taxon>
        <taxon>Laurasiatheria</taxon>
        <taxon>Chiroptera</taxon>
        <taxon>Yangochiroptera</taxon>
        <taxon>Phyllostomidae</taxon>
        <taxon>Phyllostominae</taxon>
        <taxon>Phyllostomus</taxon>
    </lineage>
</organism>
<comment type="caution">
    <text evidence="2">The sequence shown here is derived from an EMBL/GenBank/DDBJ whole genome shotgun (WGS) entry which is preliminary data.</text>
</comment>
<reference evidence="2 3" key="1">
    <citation type="journal article" date="2020" name="Nature">
        <title>Six reference-quality genomes reveal evolution of bat adaptations.</title>
        <authorList>
            <person name="Jebb D."/>
            <person name="Huang Z."/>
            <person name="Pippel M."/>
            <person name="Hughes G.M."/>
            <person name="Lavrichenko K."/>
            <person name="Devanna P."/>
            <person name="Winkler S."/>
            <person name="Jermiin L.S."/>
            <person name="Skirmuntt E.C."/>
            <person name="Katzourakis A."/>
            <person name="Burkitt-Gray L."/>
            <person name="Ray D.A."/>
            <person name="Sullivan K.A.M."/>
            <person name="Roscito J.G."/>
            <person name="Kirilenko B.M."/>
            <person name="Davalos L.M."/>
            <person name="Corthals A.P."/>
            <person name="Power M.L."/>
            <person name="Jones G."/>
            <person name="Ransome R.D."/>
            <person name="Dechmann D.K.N."/>
            <person name="Locatelli A.G."/>
            <person name="Puechmaille S.J."/>
            <person name="Fedrigo O."/>
            <person name="Jarvis E.D."/>
            <person name="Hiller M."/>
            <person name="Vernes S.C."/>
            <person name="Myers E.W."/>
            <person name="Teeling E.C."/>
        </authorList>
    </citation>
    <scope>NUCLEOTIDE SEQUENCE [LARGE SCALE GENOMIC DNA]</scope>
    <source>
        <strain evidence="2">Bat1K_MPI-CBG_1</strain>
    </source>
</reference>
<dbReference type="AlphaFoldDB" id="A0A834EF53"/>
<evidence type="ECO:0000313" key="3">
    <source>
        <dbReference type="Proteomes" id="UP000664940"/>
    </source>
</evidence>
<feature type="region of interest" description="Disordered" evidence="1">
    <location>
        <begin position="73"/>
        <end position="108"/>
    </location>
</feature>
<protein>
    <submittedName>
        <fullName evidence="2">Uncharacterized protein</fullName>
    </submittedName>
</protein>